<organism evidence="1 2">
    <name type="scientific">Pseudoalteromonas neustonica</name>
    <dbReference type="NCBI Taxonomy" id="1840331"/>
    <lineage>
        <taxon>Bacteria</taxon>
        <taxon>Pseudomonadati</taxon>
        <taxon>Pseudomonadota</taxon>
        <taxon>Gammaproteobacteria</taxon>
        <taxon>Alteromonadales</taxon>
        <taxon>Pseudoalteromonadaceae</taxon>
        <taxon>Pseudoalteromonas</taxon>
    </lineage>
</organism>
<accession>A0ABU9U5R4</accession>
<name>A0ABU9U5R4_9GAMM</name>
<reference evidence="1 2" key="1">
    <citation type="submission" date="2024-03" db="EMBL/GenBank/DDBJ databases">
        <title>Community enrichment and isolation of bacterial strains for fucoidan degradation.</title>
        <authorList>
            <person name="Sichert A."/>
        </authorList>
    </citation>
    <scope>NUCLEOTIDE SEQUENCE [LARGE SCALE GENOMIC DNA]</scope>
    <source>
        <strain evidence="1 2">AS81</strain>
    </source>
</reference>
<gene>
    <name evidence="1" type="ORF">WNY63_16765</name>
</gene>
<comment type="caution">
    <text evidence="1">The sequence shown here is derived from an EMBL/GenBank/DDBJ whole genome shotgun (WGS) entry which is preliminary data.</text>
</comment>
<evidence type="ECO:0000313" key="2">
    <source>
        <dbReference type="Proteomes" id="UP001388366"/>
    </source>
</evidence>
<proteinExistence type="predicted"/>
<dbReference type="EMBL" id="JBBMQU010000037">
    <property type="protein sequence ID" value="MEM5552379.1"/>
    <property type="molecule type" value="Genomic_DNA"/>
</dbReference>
<dbReference type="Proteomes" id="UP001388366">
    <property type="component" value="Unassembled WGS sequence"/>
</dbReference>
<evidence type="ECO:0000313" key="1">
    <source>
        <dbReference type="EMBL" id="MEM5552379.1"/>
    </source>
</evidence>
<keyword evidence="2" id="KW-1185">Reference proteome</keyword>
<sequence>MELLKDIKAECQAFFKAASLRNKAVINYQCPACQHTLKTLRPPEGEIYNDHTVCIHCWFEFIRITDGVEVRIQTIPKHKHAKQ</sequence>
<dbReference type="RefSeq" id="WP_342884356.1">
    <property type="nucleotide sequence ID" value="NZ_JBBMQU010000037.1"/>
</dbReference>
<protein>
    <submittedName>
        <fullName evidence="1">Uncharacterized protein</fullName>
    </submittedName>
</protein>